<evidence type="ECO:0000256" key="4">
    <source>
        <dbReference type="ARBA" id="ARBA00023054"/>
    </source>
</evidence>
<evidence type="ECO:0000259" key="6">
    <source>
        <dbReference type="Pfam" id="PF11923"/>
    </source>
</evidence>
<dbReference type="Gene3D" id="2.30.310.10">
    <property type="entry name" value="ibrinogen binding protein from staphylococcus aureus domain"/>
    <property type="match status" value="1"/>
</dbReference>
<dbReference type="GO" id="GO:0000049">
    <property type="term" value="F:tRNA binding"/>
    <property type="evidence" value="ECO:0007669"/>
    <property type="project" value="TreeGrafter"/>
</dbReference>
<evidence type="ECO:0000313" key="7">
    <source>
        <dbReference type="EMBL" id="ORD94156.1"/>
    </source>
</evidence>
<reference evidence="7 8" key="1">
    <citation type="journal article" date="2017" name="Environ. Microbiol.">
        <title>Decay of the glycolytic pathway and adaptation to intranuclear parasitism within Enterocytozoonidae microsporidia.</title>
        <authorList>
            <person name="Wiredu Boakye D."/>
            <person name="Jaroenlak P."/>
            <person name="Prachumwat A."/>
            <person name="Williams T.A."/>
            <person name="Bateman K.S."/>
            <person name="Itsathitphaisarn O."/>
            <person name="Sritunyalucksana K."/>
            <person name="Paszkiewicz K.H."/>
            <person name="Moore K.A."/>
            <person name="Stentiford G.D."/>
            <person name="Williams B.A."/>
        </authorList>
    </citation>
    <scope>NUCLEOTIDE SEQUENCE [LARGE SCALE GENOMIC DNA]</scope>
    <source>
        <strain evidence="7 8">GB1</strain>
    </source>
</reference>
<dbReference type="PANTHER" id="PTHR15239:SF6">
    <property type="entry name" value="RIBOSOME QUALITY CONTROL COMPLEX SUBUNIT NEMF"/>
    <property type="match status" value="1"/>
</dbReference>
<keyword evidence="8" id="KW-1185">Reference proteome</keyword>
<dbReference type="GO" id="GO:0043023">
    <property type="term" value="F:ribosomal large subunit binding"/>
    <property type="evidence" value="ECO:0007669"/>
    <property type="project" value="TreeGrafter"/>
</dbReference>
<dbReference type="Pfam" id="PF05833">
    <property type="entry name" value="NFACT_N"/>
    <property type="match status" value="1"/>
</dbReference>
<feature type="domain" description="NFACT protein C-terminal" evidence="6">
    <location>
        <begin position="594"/>
        <end position="668"/>
    </location>
</feature>
<gene>
    <name evidence="7" type="primary">NEMF</name>
    <name evidence="7" type="ORF">ECANGB1_1053</name>
</gene>
<dbReference type="InterPro" id="IPR051608">
    <property type="entry name" value="RQC_Subunit_NEMF"/>
</dbReference>
<dbReference type="GO" id="GO:1990112">
    <property type="term" value="C:RQC complex"/>
    <property type="evidence" value="ECO:0007669"/>
    <property type="project" value="TreeGrafter"/>
</dbReference>
<dbReference type="GO" id="GO:0072344">
    <property type="term" value="P:rescue of stalled ribosome"/>
    <property type="evidence" value="ECO:0007669"/>
    <property type="project" value="TreeGrafter"/>
</dbReference>
<dbReference type="PANTHER" id="PTHR15239">
    <property type="entry name" value="NUCLEAR EXPORT MEDIATOR FACTOR NEMF"/>
    <property type="match status" value="1"/>
</dbReference>
<dbReference type="GO" id="GO:1990116">
    <property type="term" value="P:ribosome-associated ubiquitin-dependent protein catabolic process"/>
    <property type="evidence" value="ECO:0007669"/>
    <property type="project" value="TreeGrafter"/>
</dbReference>
<dbReference type="Proteomes" id="UP000192639">
    <property type="component" value="Unassembled WGS sequence"/>
</dbReference>
<dbReference type="GO" id="GO:0005737">
    <property type="term" value="C:cytoplasm"/>
    <property type="evidence" value="ECO:0007669"/>
    <property type="project" value="UniProtKB-SubCell"/>
</dbReference>
<organism evidence="7 8">
    <name type="scientific">Enterospora canceri</name>
    <dbReference type="NCBI Taxonomy" id="1081671"/>
    <lineage>
        <taxon>Eukaryota</taxon>
        <taxon>Fungi</taxon>
        <taxon>Fungi incertae sedis</taxon>
        <taxon>Microsporidia</taxon>
        <taxon>Enterocytozoonidae</taxon>
        <taxon>Enterospora</taxon>
    </lineage>
</organism>
<dbReference type="InterPro" id="IPR021846">
    <property type="entry name" value="NFACT-C"/>
</dbReference>
<keyword evidence="3" id="KW-0963">Cytoplasm</keyword>
<dbReference type="VEuPathDB" id="MicrosporidiaDB:ECANGB1_1053"/>
<dbReference type="Pfam" id="PF05670">
    <property type="entry name" value="NFACT-R_1"/>
    <property type="match status" value="1"/>
</dbReference>
<comment type="subcellular location">
    <subcellularLocation>
        <location evidence="1">Cytoplasm</location>
    </subcellularLocation>
</comment>
<protein>
    <submittedName>
        <fullName evidence="7">NEMF</fullName>
    </submittedName>
</protein>
<comment type="similarity">
    <text evidence="2">Belongs to the NEMF family.</text>
</comment>
<comment type="caution">
    <text evidence="7">The sequence shown here is derived from an EMBL/GenBank/DDBJ whole genome shotgun (WGS) entry which is preliminary data.</text>
</comment>
<sequence>MKQKFSVLDVAACVNELKRILVGKYMANFYSKKQKVYYIRFGSKDVLAVEPGFRMHLTTLYESEINHFAKKLREHIRNYRVIDIFQYGFDRIIVFDLLKYKLVFEFYSLGNIILIDNENTIVDLQRPIEQLNYAKGKKYFWNKIELGFSKECFETTIDDFVEKAPIENGFGAQAIDRFMKKNKTTFEEIKACAEKQKELTEFIREEIEKLSWNGQVVFKKNKPDDFGPYSIIEDVTAFDRDETNCVISEKTPFKLIGIERVKCYLESKKTNALSFGSFNETAFVYYELESFIKASKISKVPKHEKIQRAQTKYIGELQTQEETIKTVVNMIEENREFFAKILRIFASVYENRMSWEAFDHFHKNEKKKGNKSAEAIKSYDLGKKSAIVECEGHVVELDLNLSLSQNIQKIYKKKKKVNEKEIKTKIAMLAVSEKMKPKREAVKTQERVQYWFEKFNYFISENNTLLIGGRNAQQNETVVSKYMDPGDLYFHCDVKGASSVVCKGTTDQNITDSTYMALVYSKSWDEQVMKDVFYVNPEQVSKSAPSGEFIPKGSFMISGKKTFAHPHRLEYGIGIVFKLRNEKELLGFTDDPCDHEIDHAMPIAGSWTTLRKYRYSARLVPGAERKQKIAQSLTQTFDKESIETPHNKAIRAIGLQEIINVLPGKCRIAKK</sequence>
<accession>A0A1Y1S806</accession>
<name>A0A1Y1S806_9MICR</name>
<dbReference type="InterPro" id="IPR008532">
    <property type="entry name" value="NFACT_RNA-bd"/>
</dbReference>
<dbReference type="OrthoDB" id="2187858at2759"/>
<dbReference type="AlphaFoldDB" id="A0A1Y1S806"/>
<dbReference type="Pfam" id="PF11923">
    <property type="entry name" value="NFACT-C"/>
    <property type="match status" value="1"/>
</dbReference>
<evidence type="ECO:0000256" key="3">
    <source>
        <dbReference type="ARBA" id="ARBA00022490"/>
    </source>
</evidence>
<keyword evidence="4" id="KW-0175">Coiled coil</keyword>
<feature type="domain" description="NFACT RNA-binding" evidence="5">
    <location>
        <begin position="454"/>
        <end position="559"/>
    </location>
</feature>
<evidence type="ECO:0000256" key="1">
    <source>
        <dbReference type="ARBA" id="ARBA00004496"/>
    </source>
</evidence>
<evidence type="ECO:0000259" key="5">
    <source>
        <dbReference type="Pfam" id="PF05670"/>
    </source>
</evidence>
<proteinExistence type="inferred from homology"/>
<dbReference type="EMBL" id="LWDP01000030">
    <property type="protein sequence ID" value="ORD94156.1"/>
    <property type="molecule type" value="Genomic_DNA"/>
</dbReference>
<evidence type="ECO:0000256" key="2">
    <source>
        <dbReference type="ARBA" id="ARBA00008318"/>
    </source>
</evidence>
<evidence type="ECO:0000313" key="8">
    <source>
        <dbReference type="Proteomes" id="UP000192639"/>
    </source>
</evidence>